<dbReference type="Proteomes" id="UP000717995">
    <property type="component" value="Unassembled WGS sequence"/>
</dbReference>
<evidence type="ECO:0000256" key="4">
    <source>
        <dbReference type="SAM" id="Phobius"/>
    </source>
</evidence>
<keyword evidence="3" id="KW-0547">Nucleotide-binding</keyword>
<evidence type="ECO:0000313" key="7">
    <source>
        <dbReference type="EMBL" id="MBM7060205.1"/>
    </source>
</evidence>
<proteinExistence type="inferred from homology"/>
<protein>
    <submittedName>
        <fullName evidence="7">5'-nucleotidase C-terminal domain-containing protein</fullName>
    </submittedName>
</protein>
<sequence length="637" mass="69516">MLRILLTATCLLAASLGVAGDREFTLLHTNDWQSRLLGFGPNNEYTPATTGDDDTVGGVARLATLIGERRAAAADQPLLLLDAGDFTMGTLFHTVTRELGGELRLMSELGYDATTLGNHEFDFRPQGLAAMLGAARQALGDKLLPVLSSNIQFDPARREDDALQAHYAAGRILPYKVIERGGLRFGLFGLLGYNAADVAPMAKPVTFADPKETARAMVKKLREEEHVDVVVLLSHMGVSQQADGSWRGEEVEMAEQVPGIDIIVGGHSHTALPQPVLVNGRVPVIQAGSEIQYLGELRMRLAGDGHLQVLGYQLHKIDDRIPGDATISTEVEGFKQVVTTKMLAPHGYRFEQPLAKVDRTLTRAYDDPVLANLVTDALRQATASDLAFTGNGTIRDDVIHGRSGIQAVSDLFRIAPLGIGEYDDAPGYPLIKVYFTGREIKSILEVLLLAYQLRDSDSYFPRVAGVRFSYNPYRVPFDRVSRIEIGDAQHGYRELDLDDSRLYSVGASSYVGSFTWLIPELTKGLLEVVPKDAAGQPYADIRAAVLDTDPATPGIQECKEWQAILDHVRQLPDADGDGLADISSQGAAAETRMQRVASLSPLELYRNAGRLQWGATLVVGLGLLLIGWLLRRGRCRR</sequence>
<evidence type="ECO:0000313" key="8">
    <source>
        <dbReference type="Proteomes" id="UP000717995"/>
    </source>
</evidence>
<evidence type="ECO:0000256" key="3">
    <source>
        <dbReference type="RuleBase" id="RU362119"/>
    </source>
</evidence>
<dbReference type="Gene3D" id="3.90.780.10">
    <property type="entry name" value="5'-Nucleotidase, C-terminal domain"/>
    <property type="match status" value="1"/>
</dbReference>
<dbReference type="PROSITE" id="PS00786">
    <property type="entry name" value="5_NUCLEOTIDASE_2"/>
    <property type="match status" value="1"/>
</dbReference>
<feature type="domain" description="5'-Nucleotidase C-terminal" evidence="6">
    <location>
        <begin position="361"/>
        <end position="511"/>
    </location>
</feature>
<feature type="signal peptide" evidence="3">
    <location>
        <begin position="1"/>
        <end position="19"/>
    </location>
</feature>
<evidence type="ECO:0000256" key="1">
    <source>
        <dbReference type="ARBA" id="ARBA00006654"/>
    </source>
</evidence>
<dbReference type="PANTHER" id="PTHR11575">
    <property type="entry name" value="5'-NUCLEOTIDASE-RELATED"/>
    <property type="match status" value="1"/>
</dbReference>
<dbReference type="Pfam" id="PF02872">
    <property type="entry name" value="5_nucleotid_C"/>
    <property type="match status" value="1"/>
</dbReference>
<evidence type="ECO:0000259" key="6">
    <source>
        <dbReference type="Pfam" id="PF02872"/>
    </source>
</evidence>
<gene>
    <name evidence="7" type="ORF">JQX08_05755</name>
</gene>
<dbReference type="Pfam" id="PF00149">
    <property type="entry name" value="Metallophos"/>
    <property type="match status" value="1"/>
</dbReference>
<dbReference type="Gene3D" id="3.60.21.10">
    <property type="match status" value="1"/>
</dbReference>
<dbReference type="InterPro" id="IPR036907">
    <property type="entry name" value="5'-Nucleotdase_C_sf"/>
</dbReference>
<evidence type="ECO:0000259" key="5">
    <source>
        <dbReference type="Pfam" id="PF00149"/>
    </source>
</evidence>
<dbReference type="RefSeq" id="WP_204915284.1">
    <property type="nucleotide sequence ID" value="NZ_JAFEUP010000001.1"/>
</dbReference>
<dbReference type="InterPro" id="IPR029052">
    <property type="entry name" value="Metallo-depent_PP-like"/>
</dbReference>
<dbReference type="PRINTS" id="PR01607">
    <property type="entry name" value="APYRASEFAMLY"/>
</dbReference>
<evidence type="ECO:0000256" key="2">
    <source>
        <dbReference type="ARBA" id="ARBA00022729"/>
    </source>
</evidence>
<dbReference type="InterPro" id="IPR008334">
    <property type="entry name" value="5'-Nucleotdase_C"/>
</dbReference>
<dbReference type="CDD" id="cd00845">
    <property type="entry name" value="MPP_UshA_N_like"/>
    <property type="match status" value="1"/>
</dbReference>
<keyword evidence="4" id="KW-1133">Transmembrane helix</keyword>
<feature type="domain" description="Calcineurin-like phosphoesterase" evidence="5">
    <location>
        <begin position="25"/>
        <end position="270"/>
    </location>
</feature>
<keyword evidence="4" id="KW-0812">Transmembrane</keyword>
<dbReference type="SUPFAM" id="SSF56300">
    <property type="entry name" value="Metallo-dependent phosphatases"/>
    <property type="match status" value="1"/>
</dbReference>
<dbReference type="InterPro" id="IPR006146">
    <property type="entry name" value="5'-Nucleotdase_CS"/>
</dbReference>
<feature type="chain" id="PRO_5044989254" evidence="3">
    <location>
        <begin position="20"/>
        <end position="637"/>
    </location>
</feature>
<reference evidence="7 8" key="1">
    <citation type="submission" date="2021-02" db="EMBL/GenBank/DDBJ databases">
        <authorList>
            <person name="Lee D.-H."/>
        </authorList>
    </citation>
    <scope>NUCLEOTIDE SEQUENCE [LARGE SCALE GENOMIC DNA]</scope>
    <source>
        <strain evidence="7 8">UL073</strain>
    </source>
</reference>
<keyword evidence="3" id="KW-0378">Hydrolase</keyword>
<keyword evidence="2 3" id="KW-0732">Signal</keyword>
<dbReference type="EMBL" id="JAFEUP010000001">
    <property type="protein sequence ID" value="MBM7060205.1"/>
    <property type="molecule type" value="Genomic_DNA"/>
</dbReference>
<keyword evidence="8" id="KW-1185">Reference proteome</keyword>
<organism evidence="7 8">
    <name type="scientific">Zestomonas insulae</name>
    <dbReference type="NCBI Taxonomy" id="2809017"/>
    <lineage>
        <taxon>Bacteria</taxon>
        <taxon>Pseudomonadati</taxon>
        <taxon>Pseudomonadota</taxon>
        <taxon>Gammaproteobacteria</taxon>
        <taxon>Pseudomonadales</taxon>
        <taxon>Pseudomonadaceae</taxon>
        <taxon>Zestomonas</taxon>
    </lineage>
</organism>
<keyword evidence="4" id="KW-0472">Membrane</keyword>
<feature type="transmembrane region" description="Helical" evidence="4">
    <location>
        <begin position="611"/>
        <end position="630"/>
    </location>
</feature>
<dbReference type="PANTHER" id="PTHR11575:SF24">
    <property type="entry name" value="5'-NUCLEOTIDASE"/>
    <property type="match status" value="1"/>
</dbReference>
<dbReference type="InterPro" id="IPR004843">
    <property type="entry name" value="Calcineurin-like_PHP"/>
</dbReference>
<accession>A0ABS2IB11</accession>
<name>A0ABS2IB11_9GAMM</name>
<comment type="caution">
    <text evidence="7">The sequence shown here is derived from an EMBL/GenBank/DDBJ whole genome shotgun (WGS) entry which is preliminary data.</text>
</comment>
<dbReference type="InterPro" id="IPR006179">
    <property type="entry name" value="5_nucleotidase/apyrase"/>
</dbReference>
<comment type="similarity">
    <text evidence="1 3">Belongs to the 5'-nucleotidase family.</text>
</comment>
<dbReference type="SUPFAM" id="SSF55816">
    <property type="entry name" value="5'-nucleotidase (syn. UDP-sugar hydrolase), C-terminal domain"/>
    <property type="match status" value="1"/>
</dbReference>